<dbReference type="EMBL" id="JP287996">
    <property type="protein sequence ID" value="AEQ18637.1"/>
    <property type="molecule type" value="mRNA"/>
</dbReference>
<proteinExistence type="evidence at transcript level"/>
<dbReference type="InterPro" id="IPR032675">
    <property type="entry name" value="LRR_dom_sf"/>
</dbReference>
<name>G5E3N2_9PIPI</name>
<dbReference type="AlphaFoldDB" id="G5E3N2"/>
<reference evidence="1" key="1">
    <citation type="submission" date="2011-09" db="EMBL/GenBank/DDBJ databases">
        <title>The odds of duplicate gene persistence after polyploidization.</title>
        <authorList>
            <person name="Chain F.J.J."/>
            <person name="Evans B.J."/>
            <person name="Dushoff J."/>
        </authorList>
    </citation>
    <scope>NUCLEOTIDE SEQUENCE</scope>
    <source>
        <tissue evidence="1">Liver</tissue>
    </source>
</reference>
<accession>G5E3N2</accession>
<sequence>LKSLDLSNNLLTIPFELAECSKLKDINFKGNKKDKLKMVNGCQTKSILEYLEQVRVTDMEGNLKVLYPSKTDLN</sequence>
<evidence type="ECO:0000313" key="1">
    <source>
        <dbReference type="EMBL" id="AEQ18637.1"/>
    </source>
</evidence>
<protein>
    <submittedName>
        <fullName evidence="1">Putative leucine rich repeat containing 47</fullName>
    </submittedName>
</protein>
<organism evidence="1">
    <name type="scientific">Hymenochirus curtipes</name>
    <name type="common">western dwarf clawed frog</name>
    <dbReference type="NCBI Taxonomy" id="8362"/>
    <lineage>
        <taxon>Eukaryota</taxon>
        <taxon>Metazoa</taxon>
        <taxon>Chordata</taxon>
        <taxon>Craniata</taxon>
        <taxon>Vertebrata</taxon>
        <taxon>Euteleostomi</taxon>
        <taxon>Amphibia</taxon>
        <taxon>Batrachia</taxon>
        <taxon>Anura</taxon>
        <taxon>Pipoidea</taxon>
        <taxon>Pipidae</taxon>
        <taxon>Pipinae</taxon>
        <taxon>Hymenochirus</taxon>
    </lineage>
</organism>
<feature type="non-terminal residue" evidence="1">
    <location>
        <position position="74"/>
    </location>
</feature>
<dbReference type="Gene3D" id="3.80.10.10">
    <property type="entry name" value="Ribonuclease Inhibitor"/>
    <property type="match status" value="1"/>
</dbReference>
<feature type="non-terminal residue" evidence="1">
    <location>
        <position position="1"/>
    </location>
</feature>